<dbReference type="EMBL" id="SGPK01000187">
    <property type="protein sequence ID" value="THH06580.1"/>
    <property type="molecule type" value="Genomic_DNA"/>
</dbReference>
<proteinExistence type="predicted"/>
<gene>
    <name evidence="1" type="ORF">EW145_g3979</name>
</gene>
<keyword evidence="2" id="KW-1185">Reference proteome</keyword>
<dbReference type="Proteomes" id="UP000308199">
    <property type="component" value="Unassembled WGS sequence"/>
</dbReference>
<dbReference type="OrthoDB" id="184880at2759"/>
<organism evidence="1 2">
    <name type="scientific">Phellinidium pouzarii</name>
    <dbReference type="NCBI Taxonomy" id="167371"/>
    <lineage>
        <taxon>Eukaryota</taxon>
        <taxon>Fungi</taxon>
        <taxon>Dikarya</taxon>
        <taxon>Basidiomycota</taxon>
        <taxon>Agaricomycotina</taxon>
        <taxon>Agaricomycetes</taxon>
        <taxon>Hymenochaetales</taxon>
        <taxon>Hymenochaetaceae</taxon>
        <taxon>Phellinidium</taxon>
    </lineage>
</organism>
<evidence type="ECO:0000313" key="2">
    <source>
        <dbReference type="Proteomes" id="UP000308199"/>
    </source>
</evidence>
<dbReference type="AlphaFoldDB" id="A0A4S4LA97"/>
<sequence length="112" mass="12524">MQSALGELNNLNVKIYADLPELLRKAKFDNVRVEKRSVPIGSWAGQSGVDFKRNLITASRALKTVVMKAGGLGFVETEEAFDQLMDDLEKEWDETEGAEMAIHIVYGQRPVQ</sequence>
<evidence type="ECO:0000313" key="1">
    <source>
        <dbReference type="EMBL" id="THH06580.1"/>
    </source>
</evidence>
<comment type="caution">
    <text evidence="1">The sequence shown here is derived from an EMBL/GenBank/DDBJ whole genome shotgun (WGS) entry which is preliminary data.</text>
</comment>
<name>A0A4S4LA97_9AGAM</name>
<protein>
    <submittedName>
        <fullName evidence="1">Uncharacterized protein</fullName>
    </submittedName>
</protein>
<accession>A0A4S4LA97</accession>
<reference evidence="1 2" key="1">
    <citation type="submission" date="2019-02" db="EMBL/GenBank/DDBJ databases">
        <title>Genome sequencing of the rare red list fungi Phellinidium pouzarii.</title>
        <authorList>
            <person name="Buettner E."/>
            <person name="Kellner H."/>
        </authorList>
    </citation>
    <scope>NUCLEOTIDE SEQUENCE [LARGE SCALE GENOMIC DNA]</scope>
    <source>
        <strain evidence="1 2">DSM 108285</strain>
    </source>
</reference>